<keyword evidence="3 6" id="KW-0732">Signal</keyword>
<dbReference type="GO" id="GO:0005576">
    <property type="term" value="C:extracellular region"/>
    <property type="evidence" value="ECO:0007669"/>
    <property type="project" value="UniProtKB-SubCell"/>
</dbReference>
<evidence type="ECO:0000256" key="2">
    <source>
        <dbReference type="ARBA" id="ARBA00022525"/>
    </source>
</evidence>
<reference evidence="7" key="1">
    <citation type="submission" date="2012-12" db="EMBL/GenBank/DDBJ databases">
        <title>Identification and characterization of a phenylalanine ammonia-lyase gene family in Isatis indigotica Fort.</title>
        <authorList>
            <person name="Liu Q."/>
            <person name="Chen J."/>
            <person name="Zhou X."/>
            <person name="Di P."/>
            <person name="Xiao Y."/>
            <person name="Xuan H."/>
            <person name="Zhang L."/>
            <person name="Chen W."/>
        </authorList>
    </citation>
    <scope>NUCLEOTIDE SEQUENCE</scope>
    <source>
        <tissue evidence="7">Salivary gland</tissue>
    </source>
</reference>
<keyword evidence="4" id="KW-0325">Glycoprotein</keyword>
<name>A0A0K8RJM6_IXORI</name>
<feature type="signal peptide" evidence="6">
    <location>
        <begin position="1"/>
        <end position="23"/>
    </location>
</feature>
<dbReference type="Pfam" id="PF12115">
    <property type="entry name" value="Salp15"/>
    <property type="match status" value="1"/>
</dbReference>
<evidence type="ECO:0000256" key="6">
    <source>
        <dbReference type="SAM" id="SignalP"/>
    </source>
</evidence>
<evidence type="ECO:0000313" key="7">
    <source>
        <dbReference type="EMBL" id="JAA71088.1"/>
    </source>
</evidence>
<evidence type="ECO:0000256" key="5">
    <source>
        <dbReference type="ARBA" id="ARBA00034321"/>
    </source>
</evidence>
<comment type="subcellular location">
    <subcellularLocation>
        <location evidence="1">Secreted</location>
    </subcellularLocation>
</comment>
<feature type="chain" id="PRO_5005518315" evidence="6">
    <location>
        <begin position="24"/>
        <end position="107"/>
    </location>
</feature>
<evidence type="ECO:0000256" key="1">
    <source>
        <dbReference type="ARBA" id="ARBA00004613"/>
    </source>
</evidence>
<evidence type="ECO:0000256" key="4">
    <source>
        <dbReference type="ARBA" id="ARBA00023180"/>
    </source>
</evidence>
<protein>
    <submittedName>
        <fullName evidence="7">Putative ixostatin</fullName>
    </submittedName>
</protein>
<proteinExistence type="evidence at transcript level"/>
<dbReference type="InterPro" id="IPR021971">
    <property type="entry name" value="Salp15"/>
</dbReference>
<accession>A0A0K8RJM6</accession>
<comment type="similarity">
    <text evidence="5">Belongs to the salp15 family.</text>
</comment>
<sequence length="107" mass="11755">MKLAAGVIMVALLLLILEEGISSKFIASGDKFPHMQLRAAKRLRSQLNKSCGYSRGFSFVEIDFSSCRYKCRRIGANQVTYIGPLDEGTSCGSQGQKCQRGQCVAEE</sequence>
<organism evidence="7">
    <name type="scientific">Ixodes ricinus</name>
    <name type="common">Common tick</name>
    <name type="synonym">Acarus ricinus</name>
    <dbReference type="NCBI Taxonomy" id="34613"/>
    <lineage>
        <taxon>Eukaryota</taxon>
        <taxon>Metazoa</taxon>
        <taxon>Ecdysozoa</taxon>
        <taxon>Arthropoda</taxon>
        <taxon>Chelicerata</taxon>
        <taxon>Arachnida</taxon>
        <taxon>Acari</taxon>
        <taxon>Parasitiformes</taxon>
        <taxon>Ixodida</taxon>
        <taxon>Ixodoidea</taxon>
        <taxon>Ixodidae</taxon>
        <taxon>Ixodinae</taxon>
        <taxon>Ixodes</taxon>
    </lineage>
</organism>
<dbReference type="AlphaFoldDB" id="A0A0K8RJM6"/>
<evidence type="ECO:0000256" key="3">
    <source>
        <dbReference type="ARBA" id="ARBA00022729"/>
    </source>
</evidence>
<dbReference type="EMBL" id="GADI01002720">
    <property type="protein sequence ID" value="JAA71088.1"/>
    <property type="molecule type" value="mRNA"/>
</dbReference>
<keyword evidence="2" id="KW-0964">Secreted</keyword>